<dbReference type="AlphaFoldDB" id="A0AAD0VFK7"/>
<dbReference type="SUPFAM" id="SSF57783">
    <property type="entry name" value="Zinc beta-ribbon"/>
    <property type="match status" value="1"/>
</dbReference>
<reference evidence="2 3" key="1">
    <citation type="submission" date="2018-07" db="EMBL/GenBank/DDBJ databases">
        <title>Complete genome sequence of soil actinomycete Streptomyces cavourensis tj430.</title>
        <authorList>
            <person name="Wang P."/>
            <person name="Huang Y."/>
        </authorList>
    </citation>
    <scope>NUCLEOTIDE SEQUENCE [LARGE SCALE GENOMIC DNA]</scope>
    <source>
        <strain evidence="2 3">TJ430</strain>
    </source>
</reference>
<organism evidence="2 3">
    <name type="scientific">Streptomyces cavourensis</name>
    <dbReference type="NCBI Taxonomy" id="67258"/>
    <lineage>
        <taxon>Bacteria</taxon>
        <taxon>Bacillati</taxon>
        <taxon>Actinomycetota</taxon>
        <taxon>Actinomycetes</taxon>
        <taxon>Kitasatosporales</taxon>
        <taxon>Streptomycetaceae</taxon>
        <taxon>Streptomyces</taxon>
    </lineage>
</organism>
<sequence>MDQPLICPHCPRRRVLWRDTSRTGPAEPQQWVWYCAGCGRMWEPTPEQKAWRRGVPKGQGQRQGHRVR</sequence>
<protein>
    <submittedName>
        <fullName evidence="2">Uncharacterized protein</fullName>
    </submittedName>
</protein>
<evidence type="ECO:0000313" key="3">
    <source>
        <dbReference type="Proteomes" id="UP000253779"/>
    </source>
</evidence>
<feature type="region of interest" description="Disordered" evidence="1">
    <location>
        <begin position="47"/>
        <end position="68"/>
    </location>
</feature>
<proteinExistence type="predicted"/>
<dbReference type="EMBL" id="CP030930">
    <property type="protein sequence ID" value="AXI72830.1"/>
    <property type="molecule type" value="Genomic_DNA"/>
</dbReference>
<gene>
    <name evidence="2" type="ORF">DTW94_17290</name>
</gene>
<name>A0AAD0VFK7_9ACTN</name>
<dbReference type="Proteomes" id="UP000253779">
    <property type="component" value="Chromosome"/>
</dbReference>
<accession>A0AAD0VFK7</accession>
<evidence type="ECO:0000313" key="2">
    <source>
        <dbReference type="EMBL" id="AXI72830.1"/>
    </source>
</evidence>
<evidence type="ECO:0000256" key="1">
    <source>
        <dbReference type="SAM" id="MobiDB-lite"/>
    </source>
</evidence>